<accession>A0A5J9V178</accession>
<dbReference type="Proteomes" id="UP000324897">
    <property type="component" value="Chromosome 1"/>
</dbReference>
<dbReference type="AlphaFoldDB" id="A0A5J9V178"/>
<comment type="caution">
    <text evidence="1">The sequence shown here is derived from an EMBL/GenBank/DDBJ whole genome shotgun (WGS) entry which is preliminary data.</text>
</comment>
<organism evidence="1 2">
    <name type="scientific">Eragrostis curvula</name>
    <name type="common">weeping love grass</name>
    <dbReference type="NCBI Taxonomy" id="38414"/>
    <lineage>
        <taxon>Eukaryota</taxon>
        <taxon>Viridiplantae</taxon>
        <taxon>Streptophyta</taxon>
        <taxon>Embryophyta</taxon>
        <taxon>Tracheophyta</taxon>
        <taxon>Spermatophyta</taxon>
        <taxon>Magnoliopsida</taxon>
        <taxon>Liliopsida</taxon>
        <taxon>Poales</taxon>
        <taxon>Poaceae</taxon>
        <taxon>PACMAD clade</taxon>
        <taxon>Chloridoideae</taxon>
        <taxon>Eragrostideae</taxon>
        <taxon>Eragrostidinae</taxon>
        <taxon>Eragrostis</taxon>
    </lineage>
</organism>
<dbReference type="EMBL" id="RWGY01000011">
    <property type="protein sequence ID" value="TVU29264.1"/>
    <property type="molecule type" value="Genomic_DNA"/>
</dbReference>
<name>A0A5J9V178_9POAL</name>
<gene>
    <name evidence="1" type="ORF">EJB05_20823</name>
</gene>
<evidence type="ECO:0000313" key="2">
    <source>
        <dbReference type="Proteomes" id="UP000324897"/>
    </source>
</evidence>
<dbReference type="OrthoDB" id="693418at2759"/>
<reference evidence="1 2" key="1">
    <citation type="journal article" date="2019" name="Sci. Rep.">
        <title>A high-quality genome of Eragrostis curvula grass provides insights into Poaceae evolution and supports new strategies to enhance forage quality.</title>
        <authorList>
            <person name="Carballo J."/>
            <person name="Santos B.A.C.M."/>
            <person name="Zappacosta D."/>
            <person name="Garbus I."/>
            <person name="Selva J.P."/>
            <person name="Gallo C.A."/>
            <person name="Diaz A."/>
            <person name="Albertini E."/>
            <person name="Caccamo M."/>
            <person name="Echenique V."/>
        </authorList>
    </citation>
    <scope>NUCLEOTIDE SEQUENCE [LARGE SCALE GENOMIC DNA]</scope>
    <source>
        <strain evidence="2">cv. Victoria</strain>
        <tissue evidence="1">Leaf</tissue>
    </source>
</reference>
<keyword evidence="2" id="KW-1185">Reference proteome</keyword>
<sequence>PPSVVLYLVTEVQLTASEEEDRHVWRWTPDGQYTSKSAYEAMHHGSIKFHGANLIWKSWAPLKCTELFPNVQTS</sequence>
<feature type="non-terminal residue" evidence="1">
    <location>
        <position position="1"/>
    </location>
</feature>
<dbReference type="Gramene" id="TVU29264">
    <property type="protein sequence ID" value="TVU29264"/>
    <property type="gene ID" value="EJB05_20823"/>
</dbReference>
<proteinExistence type="predicted"/>
<protein>
    <submittedName>
        <fullName evidence="1">Uncharacterized protein</fullName>
    </submittedName>
</protein>
<evidence type="ECO:0000313" key="1">
    <source>
        <dbReference type="EMBL" id="TVU29264.1"/>
    </source>
</evidence>